<comment type="subcellular location">
    <subcellularLocation>
        <location evidence="1">Nucleus</location>
    </subcellularLocation>
</comment>
<dbReference type="InterPro" id="IPR010525">
    <property type="entry name" value="ARF_dom"/>
</dbReference>
<dbReference type="AlphaFoldDB" id="A0AAN9J204"/>
<dbReference type="InterPro" id="IPR044835">
    <property type="entry name" value="ARF_plant"/>
</dbReference>
<keyword evidence="6" id="KW-0539">Nucleus</keyword>
<evidence type="ECO:0000313" key="10">
    <source>
        <dbReference type="Proteomes" id="UP001372338"/>
    </source>
</evidence>
<keyword evidence="7" id="KW-0927">Auxin signaling pathway</keyword>
<evidence type="ECO:0000256" key="4">
    <source>
        <dbReference type="ARBA" id="ARBA00023125"/>
    </source>
</evidence>
<dbReference type="Pfam" id="PF06507">
    <property type="entry name" value="ARF_AD"/>
    <property type="match status" value="1"/>
</dbReference>
<dbReference type="FunFam" id="2.30.30.1040:FF:000001">
    <property type="entry name" value="Auxin response factor"/>
    <property type="match status" value="1"/>
</dbReference>
<dbReference type="Proteomes" id="UP001372338">
    <property type="component" value="Unassembled WGS sequence"/>
</dbReference>
<evidence type="ECO:0000256" key="1">
    <source>
        <dbReference type="ARBA" id="ARBA00004123"/>
    </source>
</evidence>
<accession>A0AAN9J204</accession>
<comment type="caution">
    <text evidence="9">The sequence shown here is derived from an EMBL/GenBank/DDBJ whole genome shotgun (WGS) entry which is preliminary data.</text>
</comment>
<keyword evidence="3" id="KW-0805">Transcription regulation</keyword>
<keyword evidence="5" id="KW-0804">Transcription</keyword>
<dbReference type="GO" id="GO:0005634">
    <property type="term" value="C:nucleus"/>
    <property type="evidence" value="ECO:0007669"/>
    <property type="project" value="UniProtKB-SubCell"/>
</dbReference>
<keyword evidence="4" id="KW-0238">DNA-binding</keyword>
<dbReference type="GO" id="GO:0006355">
    <property type="term" value="P:regulation of DNA-templated transcription"/>
    <property type="evidence" value="ECO:0007669"/>
    <property type="project" value="InterPro"/>
</dbReference>
<dbReference type="Gene3D" id="2.30.30.1040">
    <property type="match status" value="1"/>
</dbReference>
<name>A0AAN9J204_CROPI</name>
<dbReference type="GO" id="GO:0009734">
    <property type="term" value="P:auxin-activated signaling pathway"/>
    <property type="evidence" value="ECO:0007669"/>
    <property type="project" value="UniProtKB-KW"/>
</dbReference>
<gene>
    <name evidence="9" type="ORF">RIF29_05421</name>
</gene>
<reference evidence="9 10" key="1">
    <citation type="submission" date="2024-01" db="EMBL/GenBank/DDBJ databases">
        <title>The genomes of 5 underutilized Papilionoideae crops provide insights into root nodulation and disease resistanc.</title>
        <authorList>
            <person name="Yuan L."/>
        </authorList>
    </citation>
    <scope>NUCLEOTIDE SEQUENCE [LARGE SCALE GENOMIC DNA]</scope>
    <source>
        <strain evidence="9">ZHUSHIDOU_FW_LH</strain>
        <tissue evidence="9">Leaf</tissue>
    </source>
</reference>
<evidence type="ECO:0000256" key="5">
    <source>
        <dbReference type="ARBA" id="ARBA00023163"/>
    </source>
</evidence>
<evidence type="ECO:0000256" key="3">
    <source>
        <dbReference type="ARBA" id="ARBA00023015"/>
    </source>
</evidence>
<evidence type="ECO:0000259" key="8">
    <source>
        <dbReference type="Pfam" id="PF06507"/>
    </source>
</evidence>
<keyword evidence="10" id="KW-1185">Reference proteome</keyword>
<organism evidence="9 10">
    <name type="scientific">Crotalaria pallida</name>
    <name type="common">Smooth rattlebox</name>
    <name type="synonym">Crotalaria striata</name>
    <dbReference type="NCBI Taxonomy" id="3830"/>
    <lineage>
        <taxon>Eukaryota</taxon>
        <taxon>Viridiplantae</taxon>
        <taxon>Streptophyta</taxon>
        <taxon>Embryophyta</taxon>
        <taxon>Tracheophyta</taxon>
        <taxon>Spermatophyta</taxon>
        <taxon>Magnoliopsida</taxon>
        <taxon>eudicotyledons</taxon>
        <taxon>Gunneridae</taxon>
        <taxon>Pentapetalae</taxon>
        <taxon>rosids</taxon>
        <taxon>fabids</taxon>
        <taxon>Fabales</taxon>
        <taxon>Fabaceae</taxon>
        <taxon>Papilionoideae</taxon>
        <taxon>50 kb inversion clade</taxon>
        <taxon>genistoids sensu lato</taxon>
        <taxon>core genistoids</taxon>
        <taxon>Crotalarieae</taxon>
        <taxon>Crotalaria</taxon>
    </lineage>
</organism>
<dbReference type="GO" id="GO:0003677">
    <property type="term" value="F:DNA binding"/>
    <property type="evidence" value="ECO:0007669"/>
    <property type="project" value="UniProtKB-KW"/>
</dbReference>
<comment type="similarity">
    <text evidence="2">Belongs to the ARF family.</text>
</comment>
<dbReference type="PANTHER" id="PTHR31384">
    <property type="entry name" value="AUXIN RESPONSE FACTOR 4-RELATED"/>
    <property type="match status" value="1"/>
</dbReference>
<proteinExistence type="inferred from homology"/>
<evidence type="ECO:0000256" key="7">
    <source>
        <dbReference type="ARBA" id="ARBA00023294"/>
    </source>
</evidence>
<sequence length="196" mass="22276">MVPKIKAPDVVPIDPPLTTGFKCPRTNKQFNTTVFYFFIRPQLRSSSPFALHPQLPSSGCVPQALFSSPCQLRSPLVLITPVDHPENAEDEYRIDGMEDIGRVRFDLLNGDEVYKYHFADNGTGYEVSSSEFIIPLHKFSKSFDCSYSVGMRFRMRFETEDAAERRFTGLIAGISDVDPVRWPGSKWRCLLGVLQY</sequence>
<evidence type="ECO:0000256" key="2">
    <source>
        <dbReference type="ARBA" id="ARBA00007853"/>
    </source>
</evidence>
<evidence type="ECO:0000256" key="6">
    <source>
        <dbReference type="ARBA" id="ARBA00023242"/>
    </source>
</evidence>
<protein>
    <recommendedName>
        <fullName evidence="8">Auxin response factor domain-containing protein</fullName>
    </recommendedName>
</protein>
<dbReference type="PANTHER" id="PTHR31384:SF5">
    <property type="entry name" value="AUXIN RESPONSE FACTOR 3"/>
    <property type="match status" value="1"/>
</dbReference>
<evidence type="ECO:0000313" key="9">
    <source>
        <dbReference type="EMBL" id="KAK7290760.1"/>
    </source>
</evidence>
<feature type="domain" description="Auxin response factor" evidence="8">
    <location>
        <begin position="132"/>
        <end position="190"/>
    </location>
</feature>
<dbReference type="EMBL" id="JAYWIO010000001">
    <property type="protein sequence ID" value="KAK7290760.1"/>
    <property type="molecule type" value="Genomic_DNA"/>
</dbReference>